<evidence type="ECO:0000313" key="10">
    <source>
        <dbReference type="Proteomes" id="UP000663854"/>
    </source>
</evidence>
<dbReference type="EMBL" id="CAJOBE010007818">
    <property type="protein sequence ID" value="CAF4046667.1"/>
    <property type="molecule type" value="Genomic_DNA"/>
</dbReference>
<evidence type="ECO:0000256" key="3">
    <source>
        <dbReference type="SAM" id="Coils"/>
    </source>
</evidence>
<evidence type="ECO:0000313" key="5">
    <source>
        <dbReference type="EMBL" id="CAF0897093.1"/>
    </source>
</evidence>
<dbReference type="Proteomes" id="UP000663854">
    <property type="component" value="Unassembled WGS sequence"/>
</dbReference>
<evidence type="ECO:0000313" key="9">
    <source>
        <dbReference type="EMBL" id="CAF4046667.1"/>
    </source>
</evidence>
<dbReference type="Pfam" id="PF06428">
    <property type="entry name" value="Sec2p"/>
    <property type="match status" value="1"/>
</dbReference>
<dbReference type="GO" id="GO:0005085">
    <property type="term" value="F:guanyl-nucleotide exchange factor activity"/>
    <property type="evidence" value="ECO:0007669"/>
    <property type="project" value="InterPro"/>
</dbReference>
<dbReference type="Pfam" id="PF25555">
    <property type="entry name" value="RAB3A-like_C"/>
    <property type="match status" value="1"/>
</dbReference>
<dbReference type="InterPro" id="IPR040351">
    <property type="entry name" value="RAB3IL/RAB3IP/Sec2"/>
</dbReference>
<dbReference type="EMBL" id="CAJNOU010003050">
    <property type="protein sequence ID" value="CAF1367677.1"/>
    <property type="molecule type" value="Genomic_DNA"/>
</dbReference>
<dbReference type="Proteomes" id="UP000663889">
    <property type="component" value="Unassembled WGS sequence"/>
</dbReference>
<evidence type="ECO:0000313" key="6">
    <source>
        <dbReference type="EMBL" id="CAF1367677.1"/>
    </source>
</evidence>
<evidence type="ECO:0000313" key="8">
    <source>
        <dbReference type="EMBL" id="CAF1446759.1"/>
    </source>
</evidence>
<feature type="coiled-coil region" evidence="3">
    <location>
        <begin position="56"/>
        <end position="140"/>
    </location>
</feature>
<accession>A0A813ZCN7</accession>
<protein>
    <recommendedName>
        <fullName evidence="4">GDP/GTP exchange factor Sec2 N-terminal domain-containing protein</fullName>
    </recommendedName>
</protein>
<evidence type="ECO:0000259" key="4">
    <source>
        <dbReference type="Pfam" id="PF06428"/>
    </source>
</evidence>
<evidence type="ECO:0000256" key="2">
    <source>
        <dbReference type="ARBA" id="ARBA00025794"/>
    </source>
</evidence>
<keyword evidence="1 3" id="KW-0175">Coiled coil</keyword>
<dbReference type="Proteomes" id="UP000663870">
    <property type="component" value="Unassembled WGS sequence"/>
</dbReference>
<gene>
    <name evidence="9" type="ORF">FNK824_LOCUS28480</name>
    <name evidence="7" type="ORF">JXQ802_LOCUS37295</name>
    <name evidence="8" type="ORF">JXQ802_LOCUS37345</name>
    <name evidence="5" type="ORF">PYM288_LOCUS9329</name>
    <name evidence="6" type="ORF">SEV965_LOCUS29720</name>
</gene>
<organism evidence="5 10">
    <name type="scientific">Rotaria sordida</name>
    <dbReference type="NCBI Taxonomy" id="392033"/>
    <lineage>
        <taxon>Eukaryota</taxon>
        <taxon>Metazoa</taxon>
        <taxon>Spiralia</taxon>
        <taxon>Gnathifera</taxon>
        <taxon>Rotifera</taxon>
        <taxon>Eurotatoria</taxon>
        <taxon>Bdelloidea</taxon>
        <taxon>Philodinida</taxon>
        <taxon>Philodinidae</taxon>
        <taxon>Rotaria</taxon>
    </lineage>
</organism>
<name>A0A813ZCN7_9BILA</name>
<dbReference type="GO" id="GO:0006887">
    <property type="term" value="P:exocytosis"/>
    <property type="evidence" value="ECO:0007669"/>
    <property type="project" value="TreeGrafter"/>
</dbReference>
<reference evidence="5" key="1">
    <citation type="submission" date="2021-02" db="EMBL/GenBank/DDBJ databases">
        <authorList>
            <person name="Nowell W R."/>
        </authorList>
    </citation>
    <scope>NUCLEOTIDE SEQUENCE</scope>
</reference>
<dbReference type="AlphaFoldDB" id="A0A813ZCN7"/>
<dbReference type="Gene3D" id="1.20.5.4880">
    <property type="match status" value="1"/>
</dbReference>
<proteinExistence type="inferred from homology"/>
<sequence>MEQSSLIDTMLDHRNDLSDVNSVDSTFSIDSGVMATPEIFEHDLRSITTEKLFNELQRVKDDLQSKDSEIRRANEMCENTNREIEDLTASLFETAHSMVEEAKHAQANAEQKLKISNQTIDALSLENSQLKKTVNELKQILNTCRSSFNMSTTNSSIDNILFREFTCWEEKPSMERDSSLFMYRIYNEDISPCLTFPNANLSSRILAAIERNDIVMETCNSKGNMKTCSLMGEFCQCDYHVRLGEDSQWWPLSRLARNRIAAVCDFFTFIRHVQLGLVKSDAQTRFNKIIELRKQMAFARLGL</sequence>
<dbReference type="EMBL" id="CAJNOH010000134">
    <property type="protein sequence ID" value="CAF0897093.1"/>
    <property type="molecule type" value="Genomic_DNA"/>
</dbReference>
<dbReference type="EMBL" id="CAJNOL010001987">
    <property type="protein sequence ID" value="CAF1446759.1"/>
    <property type="molecule type" value="Genomic_DNA"/>
</dbReference>
<evidence type="ECO:0000313" key="11">
    <source>
        <dbReference type="Proteomes" id="UP000663870"/>
    </source>
</evidence>
<feature type="domain" description="GDP/GTP exchange factor Sec2 N-terminal" evidence="4">
    <location>
        <begin position="46"/>
        <end position="142"/>
    </location>
</feature>
<dbReference type="PANTHER" id="PTHR14430">
    <property type="entry name" value="RABIN3-RELATED"/>
    <property type="match status" value="1"/>
</dbReference>
<dbReference type="PANTHER" id="PTHR14430:SF0">
    <property type="entry name" value="SEC2P DOMAIN-CONTAINING PROTEIN"/>
    <property type="match status" value="1"/>
</dbReference>
<dbReference type="SUPFAM" id="SSF144284">
    <property type="entry name" value="Sec2 N-terminal region"/>
    <property type="match status" value="1"/>
</dbReference>
<dbReference type="Proteomes" id="UP000663874">
    <property type="component" value="Unassembled WGS sequence"/>
</dbReference>
<dbReference type="InterPro" id="IPR009449">
    <property type="entry name" value="Sec2_N"/>
</dbReference>
<dbReference type="EMBL" id="CAJNOL010001982">
    <property type="protein sequence ID" value="CAF1445941.1"/>
    <property type="molecule type" value="Genomic_DNA"/>
</dbReference>
<evidence type="ECO:0000256" key="1">
    <source>
        <dbReference type="ARBA" id="ARBA00023054"/>
    </source>
</evidence>
<keyword evidence="11" id="KW-1185">Reference proteome</keyword>
<evidence type="ECO:0000313" key="7">
    <source>
        <dbReference type="EMBL" id="CAF1445941.1"/>
    </source>
</evidence>
<comment type="caution">
    <text evidence="5">The sequence shown here is derived from an EMBL/GenBank/DDBJ whole genome shotgun (WGS) entry which is preliminary data.</text>
</comment>
<comment type="similarity">
    <text evidence="2">Belongs to the SEC2 family.</text>
</comment>
<dbReference type="CDD" id="cd21044">
    <property type="entry name" value="Rab11BD_RAB3IP_like"/>
    <property type="match status" value="1"/>
</dbReference>
<dbReference type="GO" id="GO:0070319">
    <property type="term" value="C:Golgi to plasma membrane transport vesicle"/>
    <property type="evidence" value="ECO:0007669"/>
    <property type="project" value="TreeGrafter"/>
</dbReference>